<dbReference type="CDD" id="cd18186">
    <property type="entry name" value="BTB_POZ_ZBTB_KLHL-like"/>
    <property type="match status" value="1"/>
</dbReference>
<evidence type="ECO:0000259" key="1">
    <source>
        <dbReference type="PROSITE" id="PS50097"/>
    </source>
</evidence>
<name>A0AAD7NRF7_9AGAR</name>
<sequence>MSSPPSQQTEGIARSSIWYDDGSVVLQAENTQFRLHWGVLAQHSSFFRDIKGLPQPPDQPTVEGCPVVELQDATGDVEYLLKALYSPTFLAESALPFWAVAALIRLGRKYDFREVLDKTVERVTFENPATLEQYDACRSREGVYATRRIVPHPGILYDMLTMARENNLLSVLPCAYLRATMTGSEAVWFHGIPRGDGTTALLEPIDLQKCVSGRHNLLQHQWNHGNTLEWLKTSQYDDCTNPQWCGTWRHGRLGEIATAGLLGAFWLPSLWANAVGLCERCRHRAQESMASGRKKMWDELPSFFTLPAWSELKNDL</sequence>
<dbReference type="Pfam" id="PF00651">
    <property type="entry name" value="BTB"/>
    <property type="match status" value="1"/>
</dbReference>
<gene>
    <name evidence="2" type="ORF">DFH07DRAFT_734473</name>
</gene>
<dbReference type="EMBL" id="JARJLG010000020">
    <property type="protein sequence ID" value="KAJ7772110.1"/>
    <property type="molecule type" value="Genomic_DNA"/>
</dbReference>
<evidence type="ECO:0000313" key="3">
    <source>
        <dbReference type="Proteomes" id="UP001215280"/>
    </source>
</evidence>
<evidence type="ECO:0000313" key="2">
    <source>
        <dbReference type="EMBL" id="KAJ7772110.1"/>
    </source>
</evidence>
<dbReference type="InterPro" id="IPR011333">
    <property type="entry name" value="SKP1/BTB/POZ_sf"/>
</dbReference>
<proteinExistence type="predicted"/>
<dbReference type="Proteomes" id="UP001215280">
    <property type="component" value="Unassembled WGS sequence"/>
</dbReference>
<reference evidence="2" key="1">
    <citation type="submission" date="2023-03" db="EMBL/GenBank/DDBJ databases">
        <title>Massive genome expansion in bonnet fungi (Mycena s.s.) driven by repeated elements and novel gene families across ecological guilds.</title>
        <authorList>
            <consortium name="Lawrence Berkeley National Laboratory"/>
            <person name="Harder C.B."/>
            <person name="Miyauchi S."/>
            <person name="Viragh M."/>
            <person name="Kuo A."/>
            <person name="Thoen E."/>
            <person name="Andreopoulos B."/>
            <person name="Lu D."/>
            <person name="Skrede I."/>
            <person name="Drula E."/>
            <person name="Henrissat B."/>
            <person name="Morin E."/>
            <person name="Kohler A."/>
            <person name="Barry K."/>
            <person name="LaButti K."/>
            <person name="Morin E."/>
            <person name="Salamov A."/>
            <person name="Lipzen A."/>
            <person name="Mereny Z."/>
            <person name="Hegedus B."/>
            <person name="Baldrian P."/>
            <person name="Stursova M."/>
            <person name="Weitz H."/>
            <person name="Taylor A."/>
            <person name="Grigoriev I.V."/>
            <person name="Nagy L.G."/>
            <person name="Martin F."/>
            <person name="Kauserud H."/>
        </authorList>
    </citation>
    <scope>NUCLEOTIDE SEQUENCE</scope>
    <source>
        <strain evidence="2">CBHHK188m</strain>
    </source>
</reference>
<dbReference type="Gene3D" id="3.30.710.10">
    <property type="entry name" value="Potassium Channel Kv1.1, Chain A"/>
    <property type="match status" value="1"/>
</dbReference>
<feature type="domain" description="BTB" evidence="1">
    <location>
        <begin position="22"/>
        <end position="93"/>
    </location>
</feature>
<dbReference type="PROSITE" id="PS50097">
    <property type="entry name" value="BTB"/>
    <property type="match status" value="1"/>
</dbReference>
<dbReference type="InterPro" id="IPR000210">
    <property type="entry name" value="BTB/POZ_dom"/>
</dbReference>
<organism evidence="2 3">
    <name type="scientific">Mycena maculata</name>
    <dbReference type="NCBI Taxonomy" id="230809"/>
    <lineage>
        <taxon>Eukaryota</taxon>
        <taxon>Fungi</taxon>
        <taxon>Dikarya</taxon>
        <taxon>Basidiomycota</taxon>
        <taxon>Agaricomycotina</taxon>
        <taxon>Agaricomycetes</taxon>
        <taxon>Agaricomycetidae</taxon>
        <taxon>Agaricales</taxon>
        <taxon>Marasmiineae</taxon>
        <taxon>Mycenaceae</taxon>
        <taxon>Mycena</taxon>
    </lineage>
</organism>
<dbReference type="AlphaFoldDB" id="A0AAD7NRF7"/>
<keyword evidence="3" id="KW-1185">Reference proteome</keyword>
<protein>
    <recommendedName>
        <fullName evidence="1">BTB domain-containing protein</fullName>
    </recommendedName>
</protein>
<comment type="caution">
    <text evidence="2">The sequence shown here is derived from an EMBL/GenBank/DDBJ whole genome shotgun (WGS) entry which is preliminary data.</text>
</comment>
<accession>A0AAD7NRF7</accession>